<sequence>MLRQNQAEGRQITLATKKLHMAQPSPSQQLKLLEDELGVKLVERGSRNMQLTDAGKILMNRARQILELSNSVVKEIEDFSKGLKGTLSIGTVSSSGETLLSGWK</sequence>
<dbReference type="InterPro" id="IPR000847">
    <property type="entry name" value="LysR_HTH_N"/>
</dbReference>
<feature type="domain" description="HTH lysR-type" evidence="1">
    <location>
        <begin position="7"/>
        <end position="52"/>
    </location>
</feature>
<dbReference type="InterPro" id="IPR036388">
    <property type="entry name" value="WH-like_DNA-bd_sf"/>
</dbReference>
<reference evidence="2 3" key="1">
    <citation type="submission" date="2022-06" db="EMBL/GenBank/DDBJ databases">
        <title>Isolation of gut microbiota from human fecal samples.</title>
        <authorList>
            <person name="Pamer E.G."/>
            <person name="Barat B."/>
            <person name="Waligurski E."/>
            <person name="Medina S."/>
            <person name="Paddock L."/>
            <person name="Mostad J."/>
        </authorList>
    </citation>
    <scope>NUCLEOTIDE SEQUENCE [LARGE SCALE GENOMIC DNA]</scope>
    <source>
        <strain evidence="2 3">DFI.7.95</strain>
    </source>
</reference>
<dbReference type="PANTHER" id="PTHR30419:SF28">
    <property type="entry name" value="HTH-TYPE TRANSCRIPTIONAL REGULATOR BSDA"/>
    <property type="match status" value="1"/>
</dbReference>
<organism evidence="2 3">
    <name type="scientific">Tissierella carlieri</name>
    <dbReference type="NCBI Taxonomy" id="689904"/>
    <lineage>
        <taxon>Bacteria</taxon>
        <taxon>Bacillati</taxon>
        <taxon>Bacillota</taxon>
        <taxon>Tissierellia</taxon>
        <taxon>Tissierellales</taxon>
        <taxon>Tissierellaceae</taxon>
        <taxon>Tissierella</taxon>
    </lineage>
</organism>
<comment type="caution">
    <text evidence="2">The sequence shown here is derived from an EMBL/GenBank/DDBJ whole genome shotgun (WGS) entry which is preliminary data.</text>
</comment>
<name>A0ABT1S6C2_9FIRM</name>
<dbReference type="Pfam" id="PF00126">
    <property type="entry name" value="HTH_1"/>
    <property type="match status" value="1"/>
</dbReference>
<dbReference type="InterPro" id="IPR036390">
    <property type="entry name" value="WH_DNA-bd_sf"/>
</dbReference>
<accession>A0ABT1S6C2</accession>
<dbReference type="EMBL" id="JANGAC010000002">
    <property type="protein sequence ID" value="MCQ4922013.1"/>
    <property type="molecule type" value="Genomic_DNA"/>
</dbReference>
<protein>
    <submittedName>
        <fullName evidence="2">LysR family transcriptional regulator</fullName>
    </submittedName>
</protein>
<dbReference type="PRINTS" id="PR00039">
    <property type="entry name" value="HTHLYSR"/>
</dbReference>
<keyword evidence="3" id="KW-1185">Reference proteome</keyword>
<evidence type="ECO:0000313" key="2">
    <source>
        <dbReference type="EMBL" id="MCQ4922013.1"/>
    </source>
</evidence>
<dbReference type="RefSeq" id="WP_256310618.1">
    <property type="nucleotide sequence ID" value="NZ_JANGAC010000002.1"/>
</dbReference>
<dbReference type="Gene3D" id="1.10.10.10">
    <property type="entry name" value="Winged helix-like DNA-binding domain superfamily/Winged helix DNA-binding domain"/>
    <property type="match status" value="1"/>
</dbReference>
<dbReference type="InterPro" id="IPR050950">
    <property type="entry name" value="HTH-type_LysR_regulators"/>
</dbReference>
<evidence type="ECO:0000313" key="3">
    <source>
        <dbReference type="Proteomes" id="UP001524478"/>
    </source>
</evidence>
<gene>
    <name evidence="2" type="ORF">NE686_02855</name>
</gene>
<dbReference type="SUPFAM" id="SSF46785">
    <property type="entry name" value="Winged helix' DNA-binding domain"/>
    <property type="match status" value="1"/>
</dbReference>
<proteinExistence type="predicted"/>
<dbReference type="PROSITE" id="PS50931">
    <property type="entry name" value="HTH_LYSR"/>
    <property type="match status" value="1"/>
</dbReference>
<evidence type="ECO:0000259" key="1">
    <source>
        <dbReference type="PROSITE" id="PS50931"/>
    </source>
</evidence>
<dbReference type="PANTHER" id="PTHR30419">
    <property type="entry name" value="HTH-TYPE TRANSCRIPTIONAL REGULATOR YBHD"/>
    <property type="match status" value="1"/>
</dbReference>
<dbReference type="Proteomes" id="UP001524478">
    <property type="component" value="Unassembled WGS sequence"/>
</dbReference>